<sequence length="315" mass="33935">MSRRVLISGSVAYDTIMVFEGHFRDHILPDRVHMLNVAFLTPRLKREFGGCAANIAYNLQSLGGEAVVLAAVGHDGEPFLKRLRALGVDTAPMLRCEDLFTAQAFITTDLSDNQITAFHPGAMSEAHRVSASQAAQAGAAWGIVAPNGRDAMLSHAREFSQAGVPWLFDPGQGLPMFDGAELREFVEQASAVAVNDYEAGLLTERTGWSEEEIASRVQAMIVTRGAEGSVLYEGGRRQLVEAVAVKDPVDPTGCGDAYRGGLLYGLSAGWSWRDAARLGSLMGALKIAHQGAQNHPVSRDEVAARYGALWGTRPW</sequence>
<dbReference type="CDD" id="cd01942">
    <property type="entry name" value="ribokinase_group_A"/>
    <property type="match status" value="1"/>
</dbReference>
<keyword evidence="2 4" id="KW-0418">Kinase</keyword>
<evidence type="ECO:0000259" key="3">
    <source>
        <dbReference type="Pfam" id="PF00294"/>
    </source>
</evidence>
<comment type="caution">
    <text evidence="4">The sequence shown here is derived from an EMBL/GenBank/DDBJ whole genome shotgun (WGS) entry which is preliminary data.</text>
</comment>
<feature type="domain" description="Carbohydrate kinase PfkB" evidence="3">
    <location>
        <begin position="36"/>
        <end position="294"/>
    </location>
</feature>
<evidence type="ECO:0000313" key="4">
    <source>
        <dbReference type="EMBL" id="TXL68792.1"/>
    </source>
</evidence>
<evidence type="ECO:0000256" key="2">
    <source>
        <dbReference type="ARBA" id="ARBA00022777"/>
    </source>
</evidence>
<evidence type="ECO:0000313" key="5">
    <source>
        <dbReference type="Proteomes" id="UP000321548"/>
    </source>
</evidence>
<dbReference type="InterPro" id="IPR002173">
    <property type="entry name" value="Carboh/pur_kinase_PfkB_CS"/>
</dbReference>
<keyword evidence="1" id="KW-0808">Transferase</keyword>
<dbReference type="AlphaFoldDB" id="A0A5C8P556"/>
<dbReference type="Proteomes" id="UP000321548">
    <property type="component" value="Unassembled WGS sequence"/>
</dbReference>
<keyword evidence="5" id="KW-1185">Reference proteome</keyword>
<reference evidence="4 5" key="1">
    <citation type="submission" date="2019-06" db="EMBL/GenBank/DDBJ databases">
        <title>Quisquiliibacterium sp. nov., isolated from a maize field.</title>
        <authorList>
            <person name="Lin S.-Y."/>
            <person name="Tsai C.-F."/>
            <person name="Young C.-C."/>
        </authorList>
    </citation>
    <scope>NUCLEOTIDE SEQUENCE [LARGE SCALE GENOMIC DNA]</scope>
    <source>
        <strain evidence="4 5">CC-CFT501</strain>
    </source>
</reference>
<dbReference type="PANTHER" id="PTHR10584">
    <property type="entry name" value="SUGAR KINASE"/>
    <property type="match status" value="1"/>
</dbReference>
<dbReference type="RefSeq" id="WP_147702928.1">
    <property type="nucleotide sequence ID" value="NZ_VDUY01000001.1"/>
</dbReference>
<organism evidence="4 5">
    <name type="scientific">Zeimonas arvi</name>
    <dbReference type="NCBI Taxonomy" id="2498847"/>
    <lineage>
        <taxon>Bacteria</taxon>
        <taxon>Pseudomonadati</taxon>
        <taxon>Pseudomonadota</taxon>
        <taxon>Betaproteobacteria</taxon>
        <taxon>Burkholderiales</taxon>
        <taxon>Burkholderiaceae</taxon>
        <taxon>Zeimonas</taxon>
    </lineage>
</organism>
<dbReference type="PROSITE" id="PS00583">
    <property type="entry name" value="PFKB_KINASES_1"/>
    <property type="match status" value="1"/>
</dbReference>
<dbReference type="Gene3D" id="3.40.1190.20">
    <property type="match status" value="1"/>
</dbReference>
<gene>
    <name evidence="4" type="ORF">FHP08_03685</name>
</gene>
<protein>
    <submittedName>
        <fullName evidence="4">Carbohydrate kinase family protein</fullName>
    </submittedName>
</protein>
<dbReference type="Pfam" id="PF00294">
    <property type="entry name" value="PfkB"/>
    <property type="match status" value="1"/>
</dbReference>
<dbReference type="PANTHER" id="PTHR10584:SF166">
    <property type="entry name" value="RIBOKINASE"/>
    <property type="match status" value="1"/>
</dbReference>
<dbReference type="InterPro" id="IPR011611">
    <property type="entry name" value="PfkB_dom"/>
</dbReference>
<dbReference type="EMBL" id="VDUY01000001">
    <property type="protein sequence ID" value="TXL68792.1"/>
    <property type="molecule type" value="Genomic_DNA"/>
</dbReference>
<accession>A0A5C8P556</accession>
<dbReference type="InterPro" id="IPR029056">
    <property type="entry name" value="Ribokinase-like"/>
</dbReference>
<evidence type="ECO:0000256" key="1">
    <source>
        <dbReference type="ARBA" id="ARBA00022679"/>
    </source>
</evidence>
<dbReference type="OrthoDB" id="9779730at2"/>
<proteinExistence type="predicted"/>
<dbReference type="GO" id="GO:0016301">
    <property type="term" value="F:kinase activity"/>
    <property type="evidence" value="ECO:0007669"/>
    <property type="project" value="UniProtKB-KW"/>
</dbReference>
<dbReference type="SUPFAM" id="SSF53613">
    <property type="entry name" value="Ribokinase-like"/>
    <property type="match status" value="1"/>
</dbReference>
<name>A0A5C8P556_9BURK</name>